<keyword evidence="1" id="KW-0614">Plasmid</keyword>
<geneLocation type="plasmid" evidence="1">
    <name>unnamed</name>
</geneLocation>
<proteinExistence type="predicted"/>
<organism evidence="1 2">
    <name type="scientific">Shigella dysenteriae WRSd3</name>
    <dbReference type="NCBI Taxonomy" id="1401327"/>
    <lineage>
        <taxon>Bacteria</taxon>
        <taxon>Pseudomonadati</taxon>
        <taxon>Pseudomonadota</taxon>
        <taxon>Gammaproteobacteria</taxon>
        <taxon>Enterobacterales</taxon>
        <taxon>Enterobacteriaceae</taxon>
        <taxon>Shigella</taxon>
    </lineage>
</organism>
<protein>
    <submittedName>
        <fullName evidence="1">Uncharacterized protein</fullName>
    </submittedName>
</protein>
<comment type="caution">
    <text evidence="1">The sequence shown here is derived from an EMBL/GenBank/DDBJ whole genome shotgun (WGS) entry which is preliminary data.</text>
</comment>
<dbReference type="AlphaFoldDB" id="A0A090N9B4"/>
<dbReference type="Proteomes" id="UP000017944">
    <property type="component" value="Unassembled WGS sequence"/>
</dbReference>
<reference evidence="1 2" key="1">
    <citation type="submission" date="2013-10" db="EMBL/GenBank/DDBJ databases">
        <title>Draft genomes and the virulence plasmids of Sd1617 vaccine constructs: WRSd3 and WRSd5.</title>
        <authorList>
            <person name="Aksomboon Vongsawan A."/>
            <person name="Venkatesan M.M."/>
            <person name="Vaisvil B."/>
            <person name="Emel G."/>
            <person name="Kepatral V."/>
            <person name="Sethabutr O."/>
            <person name="Serichantalergs O."/>
            <person name="Mason C."/>
        </authorList>
    </citation>
    <scope>NUCLEOTIDE SEQUENCE [LARGE SCALE GENOMIC DNA]</scope>
    <source>
        <strain evidence="1 2">WRSd3</strain>
        <plasmid evidence="1">unnamed</plasmid>
    </source>
</reference>
<evidence type="ECO:0000313" key="2">
    <source>
        <dbReference type="Proteomes" id="UP000017944"/>
    </source>
</evidence>
<accession>A0A090N9B4</accession>
<evidence type="ECO:0000313" key="1">
    <source>
        <dbReference type="EMBL" id="ESU75859.1"/>
    </source>
</evidence>
<name>A0A090N9B4_SHIDY</name>
<gene>
    <name evidence="1" type="ORF">WRSd3_p00011</name>
</gene>
<dbReference type="EMBL" id="AXUT01000778">
    <property type="protein sequence ID" value="ESU75859.1"/>
    <property type="molecule type" value="Genomic_DNA"/>
</dbReference>
<sequence length="68" mass="7899">MKLFFNLSFAESICGISDLTTFKESKFSFRQGFFMGIENVLYKIDILSYIDCLSSFIKRYIICNVCKA</sequence>